<accession>A0A7J7D8S2</accession>
<dbReference type="InterPro" id="IPR002812">
    <property type="entry name" value="DHQS"/>
</dbReference>
<evidence type="ECO:0000313" key="2">
    <source>
        <dbReference type="EMBL" id="KAF5742711.1"/>
    </source>
</evidence>
<dbReference type="GO" id="GO:0009073">
    <property type="term" value="P:aromatic amino acid family biosynthetic process"/>
    <property type="evidence" value="ECO:0007669"/>
    <property type="project" value="InterPro"/>
</dbReference>
<keyword evidence="3" id="KW-1185">Reference proteome</keyword>
<feature type="region of interest" description="Disordered" evidence="1">
    <location>
        <begin position="11"/>
        <end position="32"/>
    </location>
</feature>
<dbReference type="GO" id="GO:0003856">
    <property type="term" value="F:3-dehydroquinate synthase activity"/>
    <property type="evidence" value="ECO:0007669"/>
    <property type="project" value="InterPro"/>
</dbReference>
<dbReference type="PANTHER" id="PTHR33563">
    <property type="match status" value="1"/>
</dbReference>
<comment type="caution">
    <text evidence="2">The sequence shown here is derived from an EMBL/GenBank/DDBJ whole genome shotgun (WGS) entry which is preliminary data.</text>
</comment>
<sequence length="258" mass="28882">MLDCIIKTKVEGESSDTDKDATPPQETSSTKHFNSLTEILALRESPNSANMGWHVVIVMNALEGFSREPLQWALDHIIGSGYTITLLGVMPYVPLVLSCKPKDVWTYDLGHLGAIKDRSEWKNDHKYLKIQKIMELCEPKGVVPHMKVAVGHPLRLVILEQISNLHANFVVLNRSLRKNRSFFAERLPSNVVMMNSQGGVDMLKLQSTIEHEGGDSISNTPQESPALCCQPHITLSEQLSNHYKCHEKAMDLDEDATV</sequence>
<evidence type="ECO:0000256" key="1">
    <source>
        <dbReference type="SAM" id="MobiDB-lite"/>
    </source>
</evidence>
<proteinExistence type="predicted"/>
<protein>
    <submittedName>
        <fullName evidence="2">Uncharacterized protein</fullName>
    </submittedName>
</protein>
<gene>
    <name evidence="2" type="ORF">HS088_TW09G00765</name>
</gene>
<organism evidence="2 3">
    <name type="scientific">Tripterygium wilfordii</name>
    <name type="common">Thunder God vine</name>
    <dbReference type="NCBI Taxonomy" id="458696"/>
    <lineage>
        <taxon>Eukaryota</taxon>
        <taxon>Viridiplantae</taxon>
        <taxon>Streptophyta</taxon>
        <taxon>Embryophyta</taxon>
        <taxon>Tracheophyta</taxon>
        <taxon>Spermatophyta</taxon>
        <taxon>Magnoliopsida</taxon>
        <taxon>eudicotyledons</taxon>
        <taxon>Gunneridae</taxon>
        <taxon>Pentapetalae</taxon>
        <taxon>rosids</taxon>
        <taxon>fabids</taxon>
        <taxon>Celastrales</taxon>
        <taxon>Celastraceae</taxon>
        <taxon>Tripterygium</taxon>
    </lineage>
</organism>
<dbReference type="AlphaFoldDB" id="A0A7J7D8S2"/>
<name>A0A7J7D8S2_TRIWF</name>
<dbReference type="EMBL" id="JAAARO010000009">
    <property type="protein sequence ID" value="KAF5742711.1"/>
    <property type="molecule type" value="Genomic_DNA"/>
</dbReference>
<dbReference type="GO" id="GO:0016491">
    <property type="term" value="F:oxidoreductase activity"/>
    <property type="evidence" value="ECO:0007669"/>
    <property type="project" value="InterPro"/>
</dbReference>
<dbReference type="InParanoid" id="A0A7J7D8S2"/>
<evidence type="ECO:0000313" key="3">
    <source>
        <dbReference type="Proteomes" id="UP000593562"/>
    </source>
</evidence>
<reference evidence="2 3" key="1">
    <citation type="journal article" date="2020" name="Nat. Commun.">
        <title>Genome of Tripterygium wilfordii and identification of cytochrome P450 involved in triptolide biosynthesis.</title>
        <authorList>
            <person name="Tu L."/>
            <person name="Su P."/>
            <person name="Zhang Z."/>
            <person name="Gao L."/>
            <person name="Wang J."/>
            <person name="Hu T."/>
            <person name="Zhou J."/>
            <person name="Zhang Y."/>
            <person name="Zhao Y."/>
            <person name="Liu Y."/>
            <person name="Song Y."/>
            <person name="Tong Y."/>
            <person name="Lu Y."/>
            <person name="Yang J."/>
            <person name="Xu C."/>
            <person name="Jia M."/>
            <person name="Peters R.J."/>
            <person name="Huang L."/>
            <person name="Gao W."/>
        </authorList>
    </citation>
    <scope>NUCLEOTIDE SEQUENCE [LARGE SCALE GENOMIC DNA]</scope>
    <source>
        <strain evidence="3">cv. XIE 37</strain>
        <tissue evidence="2">Leaf</tissue>
    </source>
</reference>
<feature type="compositionally biased region" description="Basic and acidic residues" evidence="1">
    <location>
        <begin position="11"/>
        <end position="21"/>
    </location>
</feature>
<dbReference type="Proteomes" id="UP000593562">
    <property type="component" value="Unassembled WGS sequence"/>
</dbReference>
<dbReference type="PANTHER" id="PTHR33563:SF7">
    <property type="entry name" value="USPA DOMAIN-CONTAINING PROTEIN"/>
    <property type="match status" value="1"/>
</dbReference>